<dbReference type="PROSITE" id="PS51257">
    <property type="entry name" value="PROKAR_LIPOPROTEIN"/>
    <property type="match status" value="1"/>
</dbReference>
<dbReference type="Proteomes" id="UP000662888">
    <property type="component" value="Chromosome"/>
</dbReference>
<evidence type="ECO:0000313" key="1">
    <source>
        <dbReference type="EMBL" id="QPI50139.1"/>
    </source>
</evidence>
<sequence>MKRLLLAVMCVAVLGGCSSGRKQKVAARPAPVKVAAVKPVQAQALDAKGEPIARVPFRPGISSVTVENMAKKQGCTGGVGAGLMTPPGPVEVYRMVCDNRTIFQAKCELRQCKQI</sequence>
<name>A0AA48WES3_9BURK</name>
<proteinExistence type="predicted"/>
<evidence type="ECO:0008006" key="3">
    <source>
        <dbReference type="Google" id="ProtNLM"/>
    </source>
</evidence>
<protein>
    <recommendedName>
        <fullName evidence="3">Lipoprotein</fullName>
    </recommendedName>
</protein>
<dbReference type="EMBL" id="CP065053">
    <property type="protein sequence ID" value="QPI50139.1"/>
    <property type="molecule type" value="Genomic_DNA"/>
</dbReference>
<organism evidence="1 2">
    <name type="scientific">Massilia antarctica</name>
    <dbReference type="NCBI Taxonomy" id="2765360"/>
    <lineage>
        <taxon>Bacteria</taxon>
        <taxon>Pseudomonadati</taxon>
        <taxon>Pseudomonadota</taxon>
        <taxon>Betaproteobacteria</taxon>
        <taxon>Burkholderiales</taxon>
        <taxon>Oxalobacteraceae</taxon>
        <taxon>Telluria group</taxon>
        <taxon>Massilia</taxon>
    </lineage>
</organism>
<dbReference type="RefSeq" id="WP_054264082.1">
    <property type="nucleotide sequence ID" value="NZ_CP065053.1"/>
</dbReference>
<accession>A0AA48WES3</accession>
<evidence type="ECO:0000313" key="2">
    <source>
        <dbReference type="Proteomes" id="UP000662888"/>
    </source>
</evidence>
<gene>
    <name evidence="1" type="ORF">IV454_00390</name>
</gene>
<keyword evidence="2" id="KW-1185">Reference proteome</keyword>
<reference evidence="1 2" key="1">
    <citation type="submission" date="2020-11" db="EMBL/GenBank/DDBJ databases">
        <authorList>
            <person name="Sun Q."/>
        </authorList>
    </citation>
    <scope>NUCLEOTIDE SEQUENCE [LARGE SCALE GENOMIC DNA]</scope>
    <source>
        <strain evidence="1 2">P8398</strain>
    </source>
</reference>